<evidence type="ECO:0000313" key="1">
    <source>
        <dbReference type="EMBL" id="TXE26927.1"/>
    </source>
</evidence>
<sequence length="68" mass="7301">MTTLKPCPFCGNNDIFLFRGLHPKCAQCGACQDYVSGYAAAESWNARAETATTVKPEKKSAAKTKTTA</sequence>
<accession>A0A9X9C1C7</accession>
<dbReference type="Proteomes" id="UP000321307">
    <property type="component" value="Unassembled WGS sequence"/>
</dbReference>
<proteinExistence type="predicted"/>
<evidence type="ECO:0008006" key="3">
    <source>
        <dbReference type="Google" id="ProtNLM"/>
    </source>
</evidence>
<dbReference type="RefSeq" id="WP_147838696.1">
    <property type="nucleotide sequence ID" value="NZ_VOUP01000012.1"/>
</dbReference>
<dbReference type="EMBL" id="VOUP01000012">
    <property type="protein sequence ID" value="TXE26927.1"/>
    <property type="molecule type" value="Genomic_DNA"/>
</dbReference>
<organism evidence="1 2">
    <name type="scientific">Serratia ureilytica</name>
    <dbReference type="NCBI Taxonomy" id="300181"/>
    <lineage>
        <taxon>Bacteria</taxon>
        <taxon>Pseudomonadati</taxon>
        <taxon>Pseudomonadota</taxon>
        <taxon>Gammaproteobacteria</taxon>
        <taxon>Enterobacterales</taxon>
        <taxon>Yersiniaceae</taxon>
        <taxon>Serratia</taxon>
    </lineage>
</organism>
<reference evidence="1 2" key="1">
    <citation type="submission" date="2019-07" db="EMBL/GenBank/DDBJ databases">
        <title>Serratia strains were isolated from fresh produce.</title>
        <authorList>
            <person name="Cho G.-S."/>
            <person name="Stein M."/>
            <person name="Lee W."/>
            <person name="Suh S.H."/>
            <person name="Franz C.M.A.P."/>
        </authorList>
    </citation>
    <scope>NUCLEOTIDE SEQUENCE [LARGE SCALE GENOMIC DNA]</scope>
    <source>
        <strain evidence="1 2">S17</strain>
    </source>
</reference>
<name>A0A9X9C1C7_9GAMM</name>
<dbReference type="AlphaFoldDB" id="A0A9X9C1C7"/>
<evidence type="ECO:0000313" key="2">
    <source>
        <dbReference type="Proteomes" id="UP000321307"/>
    </source>
</evidence>
<protein>
    <recommendedName>
        <fullName evidence="3">Restriction alleviation protein, Lar family</fullName>
    </recommendedName>
</protein>
<dbReference type="Pfam" id="PF14354">
    <property type="entry name" value="Lar_restr_allev"/>
    <property type="match status" value="1"/>
</dbReference>
<comment type="caution">
    <text evidence="1">The sequence shown here is derived from an EMBL/GenBank/DDBJ whole genome shotgun (WGS) entry which is preliminary data.</text>
</comment>
<gene>
    <name evidence="1" type="ORF">FOT63_18510</name>
</gene>